<proteinExistence type="predicted"/>
<feature type="compositionally biased region" description="Polar residues" evidence="1">
    <location>
        <begin position="132"/>
        <end position="146"/>
    </location>
</feature>
<evidence type="ECO:0000313" key="3">
    <source>
        <dbReference type="Proteomes" id="UP000250235"/>
    </source>
</evidence>
<organism evidence="2 3">
    <name type="scientific">Dorcoceras hygrometricum</name>
    <dbReference type="NCBI Taxonomy" id="472368"/>
    <lineage>
        <taxon>Eukaryota</taxon>
        <taxon>Viridiplantae</taxon>
        <taxon>Streptophyta</taxon>
        <taxon>Embryophyta</taxon>
        <taxon>Tracheophyta</taxon>
        <taxon>Spermatophyta</taxon>
        <taxon>Magnoliopsida</taxon>
        <taxon>eudicotyledons</taxon>
        <taxon>Gunneridae</taxon>
        <taxon>Pentapetalae</taxon>
        <taxon>asterids</taxon>
        <taxon>lamiids</taxon>
        <taxon>Lamiales</taxon>
        <taxon>Gesneriaceae</taxon>
        <taxon>Didymocarpoideae</taxon>
        <taxon>Trichosporeae</taxon>
        <taxon>Loxocarpinae</taxon>
        <taxon>Dorcoceras</taxon>
    </lineage>
</organism>
<accession>A0A2Z7CQS5</accession>
<dbReference type="EMBL" id="KQ993047">
    <property type="protein sequence ID" value="KZV49430.1"/>
    <property type="molecule type" value="Genomic_DNA"/>
</dbReference>
<feature type="compositionally biased region" description="Polar residues" evidence="1">
    <location>
        <begin position="1"/>
        <end position="21"/>
    </location>
</feature>
<reference evidence="2 3" key="1">
    <citation type="journal article" date="2015" name="Proc. Natl. Acad. Sci. U.S.A.">
        <title>The resurrection genome of Boea hygrometrica: A blueprint for survival of dehydration.</title>
        <authorList>
            <person name="Xiao L."/>
            <person name="Yang G."/>
            <person name="Zhang L."/>
            <person name="Yang X."/>
            <person name="Zhao S."/>
            <person name="Ji Z."/>
            <person name="Zhou Q."/>
            <person name="Hu M."/>
            <person name="Wang Y."/>
            <person name="Chen M."/>
            <person name="Xu Y."/>
            <person name="Jin H."/>
            <person name="Xiao X."/>
            <person name="Hu G."/>
            <person name="Bao F."/>
            <person name="Hu Y."/>
            <person name="Wan P."/>
            <person name="Li L."/>
            <person name="Deng X."/>
            <person name="Kuang T."/>
            <person name="Xiang C."/>
            <person name="Zhu J.K."/>
            <person name="Oliver M.J."/>
            <person name="He Y."/>
        </authorList>
    </citation>
    <scope>NUCLEOTIDE SEQUENCE [LARGE SCALE GENOMIC DNA]</scope>
    <source>
        <strain evidence="3">cv. XS01</strain>
    </source>
</reference>
<dbReference type="AlphaFoldDB" id="A0A2Z7CQS5"/>
<sequence length="319" mass="36081">MGATHSSQHTAPDATHSSNRCCPTHEMWELPTPLIVANRSQRGDEGVTRSTSTLSWYAQNNKQGTTTTDLSSRDKCMYATDAMINTETYTIRKAYTAASIITHAQSKDVKQAHIRTSDLLCYNYYNRVSSNTDLSPAKPSQATTQEPKYRKATAGSYKLDQRYSTPLSQQRALNKHKISLYAQNRSRLTQTTSHRIYCHNWTRHPLLKAESQAQEEPEPKTASLPTHNQISLESEDQRFSPVKPSQATTQEPKYRKATAGSYELDQRYSTPPSQQRALNKHKVNAVNHKEITQYLFLEVRTSMSYVSPSSSSEGSTRRL</sequence>
<protein>
    <submittedName>
        <fullName evidence="2">Uncharacterized protein</fullName>
    </submittedName>
</protein>
<keyword evidence="3" id="KW-1185">Reference proteome</keyword>
<feature type="region of interest" description="Disordered" evidence="1">
    <location>
        <begin position="1"/>
        <end position="22"/>
    </location>
</feature>
<evidence type="ECO:0000313" key="2">
    <source>
        <dbReference type="EMBL" id="KZV49430.1"/>
    </source>
</evidence>
<evidence type="ECO:0000256" key="1">
    <source>
        <dbReference type="SAM" id="MobiDB-lite"/>
    </source>
</evidence>
<gene>
    <name evidence="2" type="ORF">F511_36874</name>
</gene>
<feature type="compositionally biased region" description="Polar residues" evidence="1">
    <location>
        <begin position="267"/>
        <end position="277"/>
    </location>
</feature>
<name>A0A2Z7CQS5_9LAMI</name>
<dbReference type="Proteomes" id="UP000250235">
    <property type="component" value="Unassembled WGS sequence"/>
</dbReference>
<feature type="region of interest" description="Disordered" evidence="1">
    <location>
        <begin position="132"/>
        <end position="157"/>
    </location>
</feature>
<feature type="region of interest" description="Disordered" evidence="1">
    <location>
        <begin position="232"/>
        <end position="278"/>
    </location>
</feature>